<keyword evidence="1 2" id="KW-0597">Phosphoprotein</keyword>
<evidence type="ECO:0000259" key="3">
    <source>
        <dbReference type="PROSITE" id="PS50110"/>
    </source>
</evidence>
<name>A0A168M136_9SPHN</name>
<dbReference type="InterPro" id="IPR050595">
    <property type="entry name" value="Bact_response_regulator"/>
</dbReference>
<reference evidence="4 5" key="1">
    <citation type="journal article" date="2015" name="Int. J. Syst. Evol. Microbiol.">
        <title>Erythrobacter atlanticus sp. nov., a bacterium from ocean sediment able to degrade polycyclic aromatic hydrocarbons.</title>
        <authorList>
            <person name="Zhuang L."/>
            <person name="Liu Y."/>
            <person name="Wang L."/>
            <person name="Wang W."/>
            <person name="Shao Z."/>
        </authorList>
    </citation>
    <scope>NUCLEOTIDE SEQUENCE [LARGE SCALE GENOMIC DNA]</scope>
    <source>
        <strain evidence="5">s21-N3</strain>
    </source>
</reference>
<dbReference type="OrthoDB" id="9800897at2"/>
<dbReference type="STRING" id="1648404.CP97_14700"/>
<accession>A0A168M136</accession>
<dbReference type="PANTHER" id="PTHR44591:SF3">
    <property type="entry name" value="RESPONSE REGULATORY DOMAIN-CONTAINING PROTEIN"/>
    <property type="match status" value="1"/>
</dbReference>
<dbReference type="PROSITE" id="PS50110">
    <property type="entry name" value="RESPONSE_REGULATORY"/>
    <property type="match status" value="1"/>
</dbReference>
<keyword evidence="5" id="KW-1185">Reference proteome</keyword>
<dbReference type="EMBL" id="CP011310">
    <property type="protein sequence ID" value="ANC50386.1"/>
    <property type="molecule type" value="Genomic_DNA"/>
</dbReference>
<dbReference type="SMART" id="SM00448">
    <property type="entry name" value="REC"/>
    <property type="match status" value="1"/>
</dbReference>
<gene>
    <name evidence="4" type="ORF">CP97_14700</name>
</gene>
<evidence type="ECO:0000256" key="1">
    <source>
        <dbReference type="ARBA" id="ARBA00022553"/>
    </source>
</evidence>
<dbReference type="AlphaFoldDB" id="A0A168M136"/>
<sequence>MTLHCNIQRMVLIVDDIEENRLLLERSLQSAGYRTLSAGDGAGALSILSKARPDIVLLDWMMPGLSGLDTLIAIRENHTASRLPVIMCTAVGEDEHIVEAMQAGANDYVTKPVSLPVLRARMATHLSQSETVNSLDNQMAEGKKRMAQQVRRLMETKVGR</sequence>
<dbReference type="InterPro" id="IPR001789">
    <property type="entry name" value="Sig_transdc_resp-reg_receiver"/>
</dbReference>
<feature type="domain" description="Response regulatory" evidence="3">
    <location>
        <begin position="10"/>
        <end position="126"/>
    </location>
</feature>
<evidence type="ECO:0000313" key="5">
    <source>
        <dbReference type="Proteomes" id="UP000059113"/>
    </source>
</evidence>
<dbReference type="SUPFAM" id="SSF52172">
    <property type="entry name" value="CheY-like"/>
    <property type="match status" value="1"/>
</dbReference>
<evidence type="ECO:0000256" key="2">
    <source>
        <dbReference type="PROSITE-ProRule" id="PRU00169"/>
    </source>
</evidence>
<dbReference type="Proteomes" id="UP000059113">
    <property type="component" value="Chromosome"/>
</dbReference>
<reference evidence="5" key="2">
    <citation type="submission" date="2015-04" db="EMBL/GenBank/DDBJ databases">
        <title>The complete genome sequence of Erythrobacter sp. s21-N3.</title>
        <authorList>
            <person name="Zhuang L."/>
            <person name="Liu Y."/>
            <person name="Shao Z."/>
        </authorList>
    </citation>
    <scope>NUCLEOTIDE SEQUENCE [LARGE SCALE GENOMIC DNA]</scope>
    <source>
        <strain evidence="5">s21-N3</strain>
    </source>
</reference>
<proteinExistence type="predicted"/>
<dbReference type="Pfam" id="PF00072">
    <property type="entry name" value="Response_reg"/>
    <property type="match status" value="1"/>
</dbReference>
<protein>
    <recommendedName>
        <fullName evidence="3">Response regulatory domain-containing protein</fullName>
    </recommendedName>
</protein>
<dbReference type="RefSeq" id="WP_048885216.1">
    <property type="nucleotide sequence ID" value="NZ_CP011310.1"/>
</dbReference>
<evidence type="ECO:0000313" key="4">
    <source>
        <dbReference type="EMBL" id="ANC50386.1"/>
    </source>
</evidence>
<dbReference type="KEGG" id="ery:CP97_14700"/>
<dbReference type="PANTHER" id="PTHR44591">
    <property type="entry name" value="STRESS RESPONSE REGULATOR PROTEIN 1"/>
    <property type="match status" value="1"/>
</dbReference>
<feature type="modified residue" description="4-aspartylphosphate" evidence="2">
    <location>
        <position position="59"/>
    </location>
</feature>
<organism evidence="4 5">
    <name type="scientific">Aurantiacibacter atlanticus</name>
    <dbReference type="NCBI Taxonomy" id="1648404"/>
    <lineage>
        <taxon>Bacteria</taxon>
        <taxon>Pseudomonadati</taxon>
        <taxon>Pseudomonadota</taxon>
        <taxon>Alphaproteobacteria</taxon>
        <taxon>Sphingomonadales</taxon>
        <taxon>Erythrobacteraceae</taxon>
        <taxon>Aurantiacibacter</taxon>
    </lineage>
</organism>
<dbReference type="Gene3D" id="3.40.50.2300">
    <property type="match status" value="1"/>
</dbReference>
<dbReference type="GO" id="GO:0000160">
    <property type="term" value="P:phosphorelay signal transduction system"/>
    <property type="evidence" value="ECO:0007669"/>
    <property type="project" value="InterPro"/>
</dbReference>
<dbReference type="InterPro" id="IPR011006">
    <property type="entry name" value="CheY-like_superfamily"/>
</dbReference>